<proteinExistence type="predicted"/>
<evidence type="ECO:0000313" key="4">
    <source>
        <dbReference type="Proteomes" id="UP000229383"/>
    </source>
</evidence>
<organism evidence="3 4">
    <name type="scientific">Candidatus Niyogibacteria bacterium CG10_big_fil_rev_8_21_14_0_10_42_19</name>
    <dbReference type="NCBI Taxonomy" id="1974725"/>
    <lineage>
        <taxon>Bacteria</taxon>
        <taxon>Candidatus Niyogiibacteriota</taxon>
    </lineage>
</organism>
<accession>A0A2H0TFL0</accession>
<dbReference type="InterPro" id="IPR003489">
    <property type="entry name" value="RHF/RaiA"/>
</dbReference>
<sequence>MNIQSWQRKKQQRKKLSRKQRSADSFHPPLLYRRGGFVFAVLWRILYTRRFIDLKYFFIYNKNMVVRILSTNIKLTPSTRDSIETKIVKTVERLLERDDAQMDIVLDIEVGKISKHRKKGDVWFCEANLSVLSKNKPLRARSEESNLEAAIDEVRYEFELEIKKQKEKTRTKKLKGARRLKESQSK</sequence>
<protein>
    <recommendedName>
        <fullName evidence="5">Ribosomal subunit interface protein</fullName>
    </recommendedName>
</protein>
<dbReference type="AlphaFoldDB" id="A0A2H0TFL0"/>
<reference evidence="4" key="1">
    <citation type="submission" date="2017-09" db="EMBL/GenBank/DDBJ databases">
        <title>Depth-based differentiation of microbial function through sediment-hosted aquifers and enrichment of novel symbionts in the deep terrestrial subsurface.</title>
        <authorList>
            <person name="Probst A.J."/>
            <person name="Ladd B."/>
            <person name="Jarett J.K."/>
            <person name="Geller-Mcgrath D.E."/>
            <person name="Sieber C.M.K."/>
            <person name="Emerson J.B."/>
            <person name="Anantharaman K."/>
            <person name="Thomas B.C."/>
            <person name="Malmstrom R."/>
            <person name="Stieglmeier M."/>
            <person name="Klingl A."/>
            <person name="Woyke T."/>
            <person name="Ryan C.M."/>
            <person name="Banfield J.F."/>
        </authorList>
    </citation>
    <scope>NUCLEOTIDE SEQUENCE [LARGE SCALE GENOMIC DNA]</scope>
</reference>
<feature type="region of interest" description="Disordered" evidence="1">
    <location>
        <begin position="1"/>
        <end position="22"/>
    </location>
</feature>
<name>A0A2H0TFL0_9BACT</name>
<evidence type="ECO:0000256" key="2">
    <source>
        <dbReference type="SAM" id="Phobius"/>
    </source>
</evidence>
<dbReference type="Pfam" id="PF02482">
    <property type="entry name" value="Ribosomal_S30AE"/>
    <property type="match status" value="1"/>
</dbReference>
<evidence type="ECO:0000313" key="3">
    <source>
        <dbReference type="EMBL" id="PIR70330.1"/>
    </source>
</evidence>
<gene>
    <name evidence="3" type="ORF">COU46_02065</name>
</gene>
<feature type="compositionally biased region" description="Basic residues" evidence="1">
    <location>
        <begin position="166"/>
        <end position="178"/>
    </location>
</feature>
<keyword evidence="2" id="KW-1133">Transmembrane helix</keyword>
<comment type="caution">
    <text evidence="3">The sequence shown here is derived from an EMBL/GenBank/DDBJ whole genome shotgun (WGS) entry which is preliminary data.</text>
</comment>
<evidence type="ECO:0000256" key="1">
    <source>
        <dbReference type="SAM" id="MobiDB-lite"/>
    </source>
</evidence>
<feature type="compositionally biased region" description="Basic residues" evidence="1">
    <location>
        <begin position="7"/>
        <end position="20"/>
    </location>
</feature>
<dbReference type="SUPFAM" id="SSF69754">
    <property type="entry name" value="Ribosome binding protein Y (YfiA homologue)"/>
    <property type="match status" value="1"/>
</dbReference>
<dbReference type="Gene3D" id="3.30.160.100">
    <property type="entry name" value="Ribosome hibernation promotion factor-like"/>
    <property type="match status" value="1"/>
</dbReference>
<feature type="transmembrane region" description="Helical" evidence="2">
    <location>
        <begin position="30"/>
        <end position="47"/>
    </location>
</feature>
<dbReference type="EMBL" id="PFCN01000025">
    <property type="protein sequence ID" value="PIR70330.1"/>
    <property type="molecule type" value="Genomic_DNA"/>
</dbReference>
<keyword evidence="2" id="KW-0472">Membrane</keyword>
<feature type="region of interest" description="Disordered" evidence="1">
    <location>
        <begin position="166"/>
        <end position="186"/>
    </location>
</feature>
<dbReference type="InterPro" id="IPR036567">
    <property type="entry name" value="RHF-like"/>
</dbReference>
<keyword evidence="2" id="KW-0812">Transmembrane</keyword>
<dbReference type="Proteomes" id="UP000229383">
    <property type="component" value="Unassembled WGS sequence"/>
</dbReference>
<evidence type="ECO:0008006" key="5">
    <source>
        <dbReference type="Google" id="ProtNLM"/>
    </source>
</evidence>